<dbReference type="Pfam" id="PF02080">
    <property type="entry name" value="TrkA_C"/>
    <property type="match status" value="1"/>
</dbReference>
<dbReference type="Pfam" id="PF03600">
    <property type="entry name" value="CitMHS"/>
    <property type="match status" value="1"/>
</dbReference>
<dbReference type="GO" id="GO:0005886">
    <property type="term" value="C:plasma membrane"/>
    <property type="evidence" value="ECO:0007669"/>
    <property type="project" value="TreeGrafter"/>
</dbReference>
<feature type="transmembrane region" description="Helical" evidence="7">
    <location>
        <begin position="6"/>
        <end position="21"/>
    </location>
</feature>
<name>A0A316TW66_9BACT</name>
<accession>A0A316TW66</accession>
<feature type="domain" description="RCK C-terminal" evidence="8">
    <location>
        <begin position="208"/>
        <end position="292"/>
    </location>
</feature>
<protein>
    <submittedName>
        <fullName evidence="9">SLC13 family permease</fullName>
    </submittedName>
</protein>
<keyword evidence="6 7" id="KW-0472">Membrane</keyword>
<sequence>MTFEIIFVFLLLGIAVFLFVTKYVTYDIVALIIMASLLLSGVLSLQEGLSGFSNSATITVACMFILSAGVKNTGILERVGEYFADKMDHNFHFWFFWLLLCVAVISAFINNTAAVAIFIPVMMGISARIGVSPSKMLIPLSFAGMFGGVTTLIGTSTNILVSSIAAERALDPIGMFELTPMGIVFMAAGFLFLFTIGTRMIPSRRDASELTEQYGMQDYLTDVQVMETSDLIGKKLNHQKLTEKLDLDVIRVFKEKGDSSAQRGDVYIEPGDIMRVRGKSSDIQKLQLREDLTIFTKKTWGDKDLEYGGDLIVEVVIAPESSLVKSNLDSFPFADKMGALPLAIRQRGELKHNDLNEVILEAGDSLLLSISAERMDDLQKDSAFIIVSKKETQKTASGKTVQAIAILAAVVITAALGIFPIVITALSGAVLMILTGCLRTEEAYRAINWKVIMLLAGVLPLGTAMDKTGAAQWMASGMLDVLADSGPTVLLSGFFGLTLLVTSVMSNNASAALLAPIAIEAAGRIGVSPEPLLYSVTFAASLSLITPFGYQTNTMIFGPGHYEIKDFLKIGTVLNLIFWVLATLLIPVIWPF</sequence>
<dbReference type="InterPro" id="IPR006037">
    <property type="entry name" value="RCK_C"/>
</dbReference>
<dbReference type="GO" id="GO:0008324">
    <property type="term" value="F:monoatomic cation transmembrane transporter activity"/>
    <property type="evidence" value="ECO:0007669"/>
    <property type="project" value="InterPro"/>
</dbReference>
<evidence type="ECO:0000256" key="7">
    <source>
        <dbReference type="SAM" id="Phobius"/>
    </source>
</evidence>
<keyword evidence="3 7" id="KW-0812">Transmembrane</keyword>
<reference evidence="9 10" key="1">
    <citation type="submission" date="2018-05" db="EMBL/GenBank/DDBJ databases">
        <title>Rhodohalobacter halophilus gen. nov., sp. nov., a moderately halophilic member of the family Balneolaceae.</title>
        <authorList>
            <person name="Liu Z.-W."/>
        </authorList>
    </citation>
    <scope>NUCLEOTIDE SEQUENCE [LARGE SCALE GENOMIC DNA]</scope>
    <source>
        <strain evidence="9 10">8A47</strain>
    </source>
</reference>
<dbReference type="EMBL" id="QGGB01000005">
    <property type="protein sequence ID" value="PWN06802.1"/>
    <property type="molecule type" value="Genomic_DNA"/>
</dbReference>
<dbReference type="OrthoDB" id="9765532at2"/>
<feature type="transmembrane region" description="Helical" evidence="7">
    <location>
        <begin position="52"/>
        <end position="70"/>
    </location>
</feature>
<evidence type="ECO:0000256" key="6">
    <source>
        <dbReference type="ARBA" id="ARBA00023136"/>
    </source>
</evidence>
<evidence type="ECO:0000256" key="4">
    <source>
        <dbReference type="ARBA" id="ARBA00022737"/>
    </source>
</evidence>
<feature type="transmembrane region" description="Helical" evidence="7">
    <location>
        <begin position="570"/>
        <end position="590"/>
    </location>
</feature>
<dbReference type="Gene3D" id="3.30.70.1450">
    <property type="entry name" value="Regulator of K+ conductance, C-terminal domain"/>
    <property type="match status" value="2"/>
</dbReference>
<evidence type="ECO:0000256" key="5">
    <source>
        <dbReference type="ARBA" id="ARBA00022989"/>
    </source>
</evidence>
<dbReference type="PANTHER" id="PTHR43652:SF2">
    <property type="entry name" value="BASIC AMINO ACID ANTIPORTER YFCC-RELATED"/>
    <property type="match status" value="1"/>
</dbReference>
<dbReference type="PANTHER" id="PTHR43652">
    <property type="entry name" value="BASIC AMINO ACID ANTIPORTER YFCC-RELATED"/>
    <property type="match status" value="1"/>
</dbReference>
<dbReference type="InterPro" id="IPR004680">
    <property type="entry name" value="Cit_transptr-like_dom"/>
</dbReference>
<evidence type="ECO:0000256" key="3">
    <source>
        <dbReference type="ARBA" id="ARBA00022692"/>
    </source>
</evidence>
<dbReference type="Proteomes" id="UP000245533">
    <property type="component" value="Unassembled WGS sequence"/>
</dbReference>
<proteinExistence type="predicted"/>
<dbReference type="InterPro" id="IPR051679">
    <property type="entry name" value="DASS-Related_Transporters"/>
</dbReference>
<feature type="transmembrane region" description="Helical" evidence="7">
    <location>
        <begin position="91"/>
        <end position="109"/>
    </location>
</feature>
<keyword evidence="2" id="KW-0813">Transport</keyword>
<dbReference type="InterPro" id="IPR036721">
    <property type="entry name" value="RCK_C_sf"/>
</dbReference>
<feature type="transmembrane region" description="Helical" evidence="7">
    <location>
        <begin position="178"/>
        <end position="196"/>
    </location>
</feature>
<dbReference type="PROSITE" id="PS51202">
    <property type="entry name" value="RCK_C"/>
    <property type="match status" value="2"/>
</dbReference>
<comment type="caution">
    <text evidence="9">The sequence shown here is derived from an EMBL/GenBank/DDBJ whole genome shotgun (WGS) entry which is preliminary data.</text>
</comment>
<feature type="transmembrane region" description="Helical" evidence="7">
    <location>
        <begin position="143"/>
        <end position="166"/>
    </location>
</feature>
<organism evidence="9 10">
    <name type="scientific">Rhodohalobacter mucosus</name>
    <dbReference type="NCBI Taxonomy" id="2079485"/>
    <lineage>
        <taxon>Bacteria</taxon>
        <taxon>Pseudomonadati</taxon>
        <taxon>Balneolota</taxon>
        <taxon>Balneolia</taxon>
        <taxon>Balneolales</taxon>
        <taxon>Balneolaceae</taxon>
        <taxon>Rhodohalobacter</taxon>
    </lineage>
</organism>
<dbReference type="AlphaFoldDB" id="A0A316TW66"/>
<dbReference type="GO" id="GO:0006813">
    <property type="term" value="P:potassium ion transport"/>
    <property type="evidence" value="ECO:0007669"/>
    <property type="project" value="InterPro"/>
</dbReference>
<keyword evidence="10" id="KW-1185">Reference proteome</keyword>
<feature type="transmembrane region" description="Helical" evidence="7">
    <location>
        <begin position="486"/>
        <end position="505"/>
    </location>
</feature>
<feature type="transmembrane region" description="Helical" evidence="7">
    <location>
        <begin position="404"/>
        <end position="434"/>
    </location>
</feature>
<evidence type="ECO:0000256" key="1">
    <source>
        <dbReference type="ARBA" id="ARBA00004141"/>
    </source>
</evidence>
<feature type="domain" description="RCK C-terminal" evidence="8">
    <location>
        <begin position="300"/>
        <end position="384"/>
    </location>
</feature>
<evidence type="ECO:0000259" key="8">
    <source>
        <dbReference type="PROSITE" id="PS51202"/>
    </source>
</evidence>
<keyword evidence="4" id="KW-0677">Repeat</keyword>
<feature type="transmembrane region" description="Helical" evidence="7">
    <location>
        <begin position="532"/>
        <end position="550"/>
    </location>
</feature>
<gene>
    <name evidence="9" type="ORF">DDZ15_05885</name>
</gene>
<comment type="subcellular location">
    <subcellularLocation>
        <location evidence="1">Membrane</location>
        <topology evidence="1">Multi-pass membrane protein</topology>
    </subcellularLocation>
</comment>
<evidence type="ECO:0000256" key="2">
    <source>
        <dbReference type="ARBA" id="ARBA00022448"/>
    </source>
</evidence>
<dbReference type="RefSeq" id="WP_109646085.1">
    <property type="nucleotide sequence ID" value="NZ_QGGB01000005.1"/>
</dbReference>
<evidence type="ECO:0000313" key="9">
    <source>
        <dbReference type="EMBL" id="PWN06802.1"/>
    </source>
</evidence>
<evidence type="ECO:0000313" key="10">
    <source>
        <dbReference type="Proteomes" id="UP000245533"/>
    </source>
</evidence>
<feature type="transmembrane region" description="Helical" evidence="7">
    <location>
        <begin position="115"/>
        <end position="131"/>
    </location>
</feature>
<dbReference type="SUPFAM" id="SSF116726">
    <property type="entry name" value="TrkA C-terminal domain-like"/>
    <property type="match status" value="2"/>
</dbReference>
<keyword evidence="5 7" id="KW-1133">Transmembrane helix</keyword>